<dbReference type="Pfam" id="PF02682">
    <property type="entry name" value="CT_C_D"/>
    <property type="match status" value="1"/>
</dbReference>
<name>X1V238_9ZZZZ</name>
<accession>X1V238</accession>
<gene>
    <name evidence="2" type="ORF">S12H4_61959</name>
</gene>
<feature type="non-terminal residue" evidence="2">
    <location>
        <position position="59"/>
    </location>
</feature>
<reference evidence="2" key="1">
    <citation type="journal article" date="2014" name="Front. Microbiol.">
        <title>High frequency of phylogenetically diverse reductive dehalogenase-homologous genes in deep subseafloor sedimentary metagenomes.</title>
        <authorList>
            <person name="Kawai M."/>
            <person name="Futagami T."/>
            <person name="Toyoda A."/>
            <person name="Takaki Y."/>
            <person name="Nishi S."/>
            <person name="Hori S."/>
            <person name="Arai W."/>
            <person name="Tsubouchi T."/>
            <person name="Morono Y."/>
            <person name="Uchiyama I."/>
            <person name="Ito T."/>
            <person name="Fujiyama A."/>
            <person name="Inagaki F."/>
            <person name="Takami H."/>
        </authorList>
    </citation>
    <scope>NUCLEOTIDE SEQUENCE</scope>
    <source>
        <strain evidence="2">Expedition CK06-06</strain>
    </source>
</reference>
<dbReference type="Gene3D" id="3.30.1360.40">
    <property type="match status" value="1"/>
</dbReference>
<sequence>MTLGVEETQIRGIKEIIPSYRSLLVAYDPSVISFKGLAHQLKKIERRISHAKIPEPRRV</sequence>
<proteinExistence type="predicted"/>
<dbReference type="InterPro" id="IPR003833">
    <property type="entry name" value="CT_C_D"/>
</dbReference>
<protein>
    <recommendedName>
        <fullName evidence="1">Carboxyltransferase domain-containing protein</fullName>
    </recommendedName>
</protein>
<dbReference type="SUPFAM" id="SSF160467">
    <property type="entry name" value="PH0987 N-terminal domain-like"/>
    <property type="match status" value="1"/>
</dbReference>
<organism evidence="2">
    <name type="scientific">marine sediment metagenome</name>
    <dbReference type="NCBI Taxonomy" id="412755"/>
    <lineage>
        <taxon>unclassified sequences</taxon>
        <taxon>metagenomes</taxon>
        <taxon>ecological metagenomes</taxon>
    </lineage>
</organism>
<dbReference type="EMBL" id="BARW01041335">
    <property type="protein sequence ID" value="GAJ23828.1"/>
    <property type="molecule type" value="Genomic_DNA"/>
</dbReference>
<dbReference type="AlphaFoldDB" id="X1V238"/>
<evidence type="ECO:0000259" key="1">
    <source>
        <dbReference type="Pfam" id="PF02682"/>
    </source>
</evidence>
<comment type="caution">
    <text evidence="2">The sequence shown here is derived from an EMBL/GenBank/DDBJ whole genome shotgun (WGS) entry which is preliminary data.</text>
</comment>
<evidence type="ECO:0000313" key="2">
    <source>
        <dbReference type="EMBL" id="GAJ23828.1"/>
    </source>
</evidence>
<feature type="domain" description="Carboxyltransferase" evidence="1">
    <location>
        <begin position="5"/>
        <end position="53"/>
    </location>
</feature>